<accession>A0AAD3TT45</accession>
<sequence length="393" mass="41733">MPIDDPPQTLEDRVQAESFMHKHGMLPETGTDAYGSGVYACTFCLSTKARCLVPLLAHIGHKRFRAHPCLRCEERGCSLAGTVMSGTASGGMSLEKPESVGTSMIQLGGQVSMACSITSTTTHTEVEKLGSGLRRMQRKPSHSSRISPDTRSKSPNQASRAGSPPIQLPTPRNSSPSHTGSSEGAVSALVSSSPPTSTKILHLTDNVLSTTLAPTLSVGDSLTKLMSRHETKQDHSVLGRTPAPPTALAAFASTIHITKRRRLSSLALGPGLSTVSRSYDPEEYCAALNSARTEMHTAEAAHEGAVATLATAQHMSTLTAEALARIEAEVARIEEERRSALSHAAACTEALERARDEAAVVVVTAQESVTAVAAQLEERAEAYYRVVRGFIVE</sequence>
<dbReference type="EMBL" id="BTCM01000003">
    <property type="protein sequence ID" value="GMK56417.1"/>
    <property type="molecule type" value="Genomic_DNA"/>
</dbReference>
<organism evidence="2 3">
    <name type="scientific">Cutaneotrichosporon spelunceum</name>
    <dbReference type="NCBI Taxonomy" id="1672016"/>
    <lineage>
        <taxon>Eukaryota</taxon>
        <taxon>Fungi</taxon>
        <taxon>Dikarya</taxon>
        <taxon>Basidiomycota</taxon>
        <taxon>Agaricomycotina</taxon>
        <taxon>Tremellomycetes</taxon>
        <taxon>Trichosporonales</taxon>
        <taxon>Trichosporonaceae</taxon>
        <taxon>Cutaneotrichosporon</taxon>
    </lineage>
</organism>
<proteinExistence type="predicted"/>
<dbReference type="Proteomes" id="UP001222932">
    <property type="component" value="Unassembled WGS sequence"/>
</dbReference>
<feature type="compositionally biased region" description="Polar residues" evidence="1">
    <location>
        <begin position="143"/>
        <end position="160"/>
    </location>
</feature>
<protein>
    <submittedName>
        <fullName evidence="2">Uncharacterized protein</fullName>
    </submittedName>
</protein>
<name>A0AAD3TT45_9TREE</name>
<comment type="caution">
    <text evidence="2">The sequence shown here is derived from an EMBL/GenBank/DDBJ whole genome shotgun (WGS) entry which is preliminary data.</text>
</comment>
<evidence type="ECO:0000313" key="2">
    <source>
        <dbReference type="EMBL" id="GMK56417.1"/>
    </source>
</evidence>
<evidence type="ECO:0000256" key="1">
    <source>
        <dbReference type="SAM" id="MobiDB-lite"/>
    </source>
</evidence>
<reference evidence="2" key="2">
    <citation type="submission" date="2023-06" db="EMBL/GenBank/DDBJ databases">
        <authorList>
            <person name="Kobayashi Y."/>
            <person name="Kayamori A."/>
            <person name="Aoki K."/>
            <person name="Shiwa Y."/>
            <person name="Fujita N."/>
            <person name="Sugita T."/>
            <person name="Iwasaki W."/>
            <person name="Tanaka N."/>
            <person name="Takashima M."/>
        </authorList>
    </citation>
    <scope>NUCLEOTIDE SEQUENCE</scope>
    <source>
        <strain evidence="2">HIS016</strain>
    </source>
</reference>
<dbReference type="AlphaFoldDB" id="A0AAD3TT45"/>
<feature type="region of interest" description="Disordered" evidence="1">
    <location>
        <begin position="124"/>
        <end position="197"/>
    </location>
</feature>
<reference evidence="2" key="1">
    <citation type="journal article" date="2023" name="BMC Genomics">
        <title>Chromosome-level genome assemblies of Cutaneotrichosporon spp. (Trichosporonales, Basidiomycota) reveal imbalanced evolution between nucleotide sequences and chromosome synteny.</title>
        <authorList>
            <person name="Kobayashi Y."/>
            <person name="Kayamori A."/>
            <person name="Aoki K."/>
            <person name="Shiwa Y."/>
            <person name="Matsutani M."/>
            <person name="Fujita N."/>
            <person name="Sugita T."/>
            <person name="Iwasaki W."/>
            <person name="Tanaka N."/>
            <person name="Takashima M."/>
        </authorList>
    </citation>
    <scope>NUCLEOTIDE SEQUENCE</scope>
    <source>
        <strain evidence="2">HIS016</strain>
    </source>
</reference>
<evidence type="ECO:0000313" key="3">
    <source>
        <dbReference type="Proteomes" id="UP001222932"/>
    </source>
</evidence>
<feature type="compositionally biased region" description="Polar residues" evidence="1">
    <location>
        <begin position="170"/>
        <end position="197"/>
    </location>
</feature>
<gene>
    <name evidence="2" type="ORF">CspeluHIS016_0302570</name>
</gene>
<keyword evidence="3" id="KW-1185">Reference proteome</keyword>